<feature type="region of interest" description="Disordered" evidence="2">
    <location>
        <begin position="327"/>
        <end position="354"/>
    </location>
</feature>
<dbReference type="Proteomes" id="UP001283361">
    <property type="component" value="Unassembled WGS sequence"/>
</dbReference>
<feature type="compositionally biased region" description="Low complexity" evidence="2">
    <location>
        <begin position="339"/>
        <end position="352"/>
    </location>
</feature>
<dbReference type="SMART" id="SM00034">
    <property type="entry name" value="CLECT"/>
    <property type="match status" value="3"/>
</dbReference>
<evidence type="ECO:0000256" key="1">
    <source>
        <dbReference type="ARBA" id="ARBA00023157"/>
    </source>
</evidence>
<feature type="domain" description="C-type lectin" evidence="3">
    <location>
        <begin position="48"/>
        <end position="167"/>
    </location>
</feature>
<reference evidence="4" key="1">
    <citation type="journal article" date="2023" name="G3 (Bethesda)">
        <title>A reference genome for the long-term kleptoplast-retaining sea slug Elysia crispata morphotype clarki.</title>
        <authorList>
            <person name="Eastman K.E."/>
            <person name="Pendleton A.L."/>
            <person name="Shaikh M.A."/>
            <person name="Suttiyut T."/>
            <person name="Ogas R."/>
            <person name="Tomko P."/>
            <person name="Gavelis G."/>
            <person name="Widhalm J.R."/>
            <person name="Wisecaver J.H."/>
        </authorList>
    </citation>
    <scope>NUCLEOTIDE SEQUENCE</scope>
    <source>
        <strain evidence="4">ECLA1</strain>
    </source>
</reference>
<dbReference type="InterPro" id="IPR016187">
    <property type="entry name" value="CTDL_fold"/>
</dbReference>
<accession>A0AAE1AWY0</accession>
<dbReference type="Pfam" id="PF00059">
    <property type="entry name" value="Lectin_C"/>
    <property type="match status" value="3"/>
</dbReference>
<evidence type="ECO:0000259" key="3">
    <source>
        <dbReference type="PROSITE" id="PS50041"/>
    </source>
</evidence>
<dbReference type="InterPro" id="IPR050111">
    <property type="entry name" value="C-type_lectin/snaclec_domain"/>
</dbReference>
<dbReference type="Gene3D" id="3.10.100.10">
    <property type="entry name" value="Mannose-Binding Protein A, subunit A"/>
    <property type="match status" value="4"/>
</dbReference>
<dbReference type="PROSITE" id="PS50041">
    <property type="entry name" value="C_TYPE_LECTIN_2"/>
    <property type="match status" value="4"/>
</dbReference>
<keyword evidence="5" id="KW-1185">Reference proteome</keyword>
<feature type="domain" description="C-type lectin" evidence="3">
    <location>
        <begin position="201"/>
        <end position="325"/>
    </location>
</feature>
<feature type="domain" description="C-type lectin" evidence="3">
    <location>
        <begin position="361"/>
        <end position="488"/>
    </location>
</feature>
<keyword evidence="1" id="KW-1015">Disulfide bond</keyword>
<dbReference type="InterPro" id="IPR016186">
    <property type="entry name" value="C-type_lectin-like/link_sf"/>
</dbReference>
<proteinExistence type="predicted"/>
<dbReference type="AlphaFoldDB" id="A0AAE1AWY0"/>
<gene>
    <name evidence="4" type="ORF">RRG08_001007</name>
</gene>
<dbReference type="InterPro" id="IPR018378">
    <property type="entry name" value="C-type_lectin_CS"/>
</dbReference>
<evidence type="ECO:0000313" key="4">
    <source>
        <dbReference type="EMBL" id="KAK3794856.1"/>
    </source>
</evidence>
<feature type="domain" description="C-type lectin" evidence="3">
    <location>
        <begin position="515"/>
        <end position="572"/>
    </location>
</feature>
<name>A0AAE1AWY0_9GAST</name>
<dbReference type="SUPFAM" id="SSF56436">
    <property type="entry name" value="C-type lectin-like"/>
    <property type="match status" value="4"/>
</dbReference>
<evidence type="ECO:0000256" key="2">
    <source>
        <dbReference type="SAM" id="MobiDB-lite"/>
    </source>
</evidence>
<dbReference type="CDD" id="cd00037">
    <property type="entry name" value="CLECT"/>
    <property type="match status" value="1"/>
</dbReference>
<organism evidence="4 5">
    <name type="scientific">Elysia crispata</name>
    <name type="common">lettuce slug</name>
    <dbReference type="NCBI Taxonomy" id="231223"/>
    <lineage>
        <taxon>Eukaryota</taxon>
        <taxon>Metazoa</taxon>
        <taxon>Spiralia</taxon>
        <taxon>Lophotrochozoa</taxon>
        <taxon>Mollusca</taxon>
        <taxon>Gastropoda</taxon>
        <taxon>Heterobranchia</taxon>
        <taxon>Euthyneura</taxon>
        <taxon>Panpulmonata</taxon>
        <taxon>Sacoglossa</taxon>
        <taxon>Placobranchoidea</taxon>
        <taxon>Plakobranchidae</taxon>
        <taxon>Elysia</taxon>
    </lineage>
</organism>
<comment type="caution">
    <text evidence="4">The sequence shown here is derived from an EMBL/GenBank/DDBJ whole genome shotgun (WGS) entry which is preliminary data.</text>
</comment>
<dbReference type="PROSITE" id="PS00615">
    <property type="entry name" value="C_TYPE_LECTIN_1"/>
    <property type="match status" value="1"/>
</dbReference>
<sequence>MQENGPMSRVDLPTLSSVKRPEEVCPLVSSTQASTVAAVCPSGWIDSGDGMCYQMNSVADNFKVTWHEASDDCKKKGTNLASFHNDDQFHAVLQKIEQFGPEAGNFWCGLHNFDQLTGYEWEDQSVMNYVRWHSSHRPGEGRCGEVHQASSDLAMLDCLKRRSWVCGAATGTNIIVPSVKIFPQPEKFGACDPLPRLWRKFKNSCYFFADGTGGSDDSLTWREARESCRRHRADLVSLDSDEENRFLQGMLTSGSQKSSVWIGLNELDTGLGYNWSNGKPLRWKLNWNVNEPNDYFRNEACVEMVIRNGRWNDQHCSVRQGFVCERPAPGVTRPPTPSSPTSGTSNTSSPQSGCPKGFSKLANKCYGIFGADNVSSRLTWAQANVACSKIGMQSQHAGLASVTSALENAFVTSLLRKHRVSSWLGLQRTPDGQYRWWDNQDFSFQHWNRDEPNVPSGQTRCVYMYGPAAVASRWNDVNCQELAAYVYQIDTDPLFPPVFRPPSSLCSYREGFQLYGDSCLKLSKNSVSWPEAEAECLSSMSSLVSVMDAYDQAKLFLLAKEIHSDIWLGLSDQMVKFANH</sequence>
<dbReference type="EMBL" id="JAWDGP010001087">
    <property type="protein sequence ID" value="KAK3794856.1"/>
    <property type="molecule type" value="Genomic_DNA"/>
</dbReference>
<protein>
    <recommendedName>
        <fullName evidence="3">C-type lectin domain-containing protein</fullName>
    </recommendedName>
</protein>
<dbReference type="PANTHER" id="PTHR22803">
    <property type="entry name" value="MANNOSE, PHOSPHOLIPASE, LECTIN RECEPTOR RELATED"/>
    <property type="match status" value="1"/>
</dbReference>
<dbReference type="InterPro" id="IPR001304">
    <property type="entry name" value="C-type_lectin-like"/>
</dbReference>
<evidence type="ECO:0000313" key="5">
    <source>
        <dbReference type="Proteomes" id="UP001283361"/>
    </source>
</evidence>